<dbReference type="PANTHER" id="PTHR45138">
    <property type="entry name" value="REGULATORY COMPONENTS OF SENSORY TRANSDUCTION SYSTEM"/>
    <property type="match status" value="1"/>
</dbReference>
<dbReference type="InterPro" id="IPR029787">
    <property type="entry name" value="Nucleotide_cyclase"/>
</dbReference>
<dbReference type="AlphaFoldDB" id="A0A2J6WGN3"/>
<dbReference type="CDD" id="cd01949">
    <property type="entry name" value="GGDEF"/>
    <property type="match status" value="1"/>
</dbReference>
<comment type="catalytic activity">
    <reaction evidence="2">
        <text>2 GTP = 3',3'-c-di-GMP + 2 diphosphate</text>
        <dbReference type="Rhea" id="RHEA:24898"/>
        <dbReference type="ChEBI" id="CHEBI:33019"/>
        <dbReference type="ChEBI" id="CHEBI:37565"/>
        <dbReference type="ChEBI" id="CHEBI:58805"/>
        <dbReference type="EC" id="2.7.7.65"/>
    </reaction>
</comment>
<accession>A0A2J6WGN3</accession>
<protein>
    <recommendedName>
        <fullName evidence="1">diguanylate cyclase</fullName>
        <ecNumber evidence="1">2.7.7.65</ecNumber>
    </recommendedName>
</protein>
<dbReference type="Gene3D" id="3.30.70.270">
    <property type="match status" value="1"/>
</dbReference>
<gene>
    <name evidence="4" type="ORF">C0187_06945</name>
</gene>
<proteinExistence type="predicted"/>
<evidence type="ECO:0000256" key="2">
    <source>
        <dbReference type="ARBA" id="ARBA00034247"/>
    </source>
</evidence>
<dbReference type="InterPro" id="IPR043128">
    <property type="entry name" value="Rev_trsase/Diguanyl_cyclase"/>
</dbReference>
<feature type="domain" description="GGDEF" evidence="3">
    <location>
        <begin position="39"/>
        <end position="77"/>
    </location>
</feature>
<dbReference type="EMBL" id="PNIN01000071">
    <property type="protein sequence ID" value="PMP69520.1"/>
    <property type="molecule type" value="Genomic_DNA"/>
</dbReference>
<evidence type="ECO:0000259" key="3">
    <source>
        <dbReference type="PROSITE" id="PS50887"/>
    </source>
</evidence>
<dbReference type="Proteomes" id="UP000242881">
    <property type="component" value="Unassembled WGS sequence"/>
</dbReference>
<dbReference type="PANTHER" id="PTHR45138:SF9">
    <property type="entry name" value="DIGUANYLATE CYCLASE DGCM-RELATED"/>
    <property type="match status" value="1"/>
</dbReference>
<dbReference type="InterPro" id="IPR050469">
    <property type="entry name" value="Diguanylate_Cyclase"/>
</dbReference>
<dbReference type="SUPFAM" id="SSF55073">
    <property type="entry name" value="Nucleotide cyclase"/>
    <property type="match status" value="1"/>
</dbReference>
<dbReference type="RefSeq" id="WP_424604939.1">
    <property type="nucleotide sequence ID" value="NZ_JBNAVA010000002.1"/>
</dbReference>
<sequence>MNDELKALSEMDQLTGLYNRRKIETHLYSEFTRYIRHKEVFSIILFYIDNFKSINDKYDHSIGDFLLKELGTLLKNI</sequence>
<dbReference type="InterPro" id="IPR000160">
    <property type="entry name" value="GGDEF_dom"/>
</dbReference>
<evidence type="ECO:0000313" key="5">
    <source>
        <dbReference type="Proteomes" id="UP000242881"/>
    </source>
</evidence>
<name>A0A2J6WGN3_9BACT</name>
<dbReference type="PROSITE" id="PS50887">
    <property type="entry name" value="GGDEF"/>
    <property type="match status" value="1"/>
</dbReference>
<dbReference type="NCBIfam" id="TIGR00254">
    <property type="entry name" value="GGDEF"/>
    <property type="match status" value="1"/>
</dbReference>
<dbReference type="Pfam" id="PF00990">
    <property type="entry name" value="GGDEF"/>
    <property type="match status" value="1"/>
</dbReference>
<evidence type="ECO:0000256" key="1">
    <source>
        <dbReference type="ARBA" id="ARBA00012528"/>
    </source>
</evidence>
<dbReference type="EC" id="2.7.7.65" evidence="1"/>
<reference evidence="4 5" key="1">
    <citation type="submission" date="2018-01" db="EMBL/GenBank/DDBJ databases">
        <title>Metagenomic assembled genomes from two thermal pools in the Uzon Caldera, Kamchatka, Russia.</title>
        <authorList>
            <person name="Wilkins L."/>
            <person name="Ettinger C."/>
        </authorList>
    </citation>
    <scope>NUCLEOTIDE SEQUENCE [LARGE SCALE GENOMIC DNA]</scope>
    <source>
        <strain evidence="4">ZAV-05</strain>
    </source>
</reference>
<comment type="caution">
    <text evidence="4">The sequence shown here is derived from an EMBL/GenBank/DDBJ whole genome shotgun (WGS) entry which is preliminary data.</text>
</comment>
<evidence type="ECO:0000313" key="4">
    <source>
        <dbReference type="EMBL" id="PMP69520.1"/>
    </source>
</evidence>
<organism evidence="4 5">
    <name type="scientific">Calditerrivibrio nitroreducens</name>
    <dbReference type="NCBI Taxonomy" id="477976"/>
    <lineage>
        <taxon>Bacteria</taxon>
        <taxon>Pseudomonadati</taxon>
        <taxon>Deferribacterota</taxon>
        <taxon>Deferribacteres</taxon>
        <taxon>Deferribacterales</taxon>
        <taxon>Calditerrivibrionaceae</taxon>
    </lineage>
</organism>
<dbReference type="GO" id="GO:0052621">
    <property type="term" value="F:diguanylate cyclase activity"/>
    <property type="evidence" value="ECO:0007669"/>
    <property type="project" value="UniProtKB-EC"/>
</dbReference>